<dbReference type="VEuPathDB" id="FungiDB:BCV72DRAFT_27001"/>
<evidence type="ECO:0000313" key="3">
    <source>
        <dbReference type="Proteomes" id="UP000242381"/>
    </source>
</evidence>
<feature type="region of interest" description="Disordered" evidence="1">
    <location>
        <begin position="388"/>
        <end position="423"/>
    </location>
</feature>
<evidence type="ECO:0000313" key="2">
    <source>
        <dbReference type="EMBL" id="ORE22744.1"/>
    </source>
</evidence>
<evidence type="ECO:0000256" key="1">
    <source>
        <dbReference type="SAM" id="MobiDB-lite"/>
    </source>
</evidence>
<dbReference type="EMBL" id="KV921264">
    <property type="protein sequence ID" value="ORE22744.1"/>
    <property type="molecule type" value="Genomic_DNA"/>
</dbReference>
<organism evidence="2 3">
    <name type="scientific">Rhizopus microsporus</name>
    <dbReference type="NCBI Taxonomy" id="58291"/>
    <lineage>
        <taxon>Eukaryota</taxon>
        <taxon>Fungi</taxon>
        <taxon>Fungi incertae sedis</taxon>
        <taxon>Mucoromycota</taxon>
        <taxon>Mucoromycotina</taxon>
        <taxon>Mucoromycetes</taxon>
        <taxon>Mucorales</taxon>
        <taxon>Mucorineae</taxon>
        <taxon>Rhizopodaceae</taxon>
        <taxon>Rhizopus</taxon>
    </lineage>
</organism>
<gene>
    <name evidence="2" type="ORF">BCV71DRAFT_285116</name>
</gene>
<feature type="region of interest" description="Disordered" evidence="1">
    <location>
        <begin position="89"/>
        <end position="111"/>
    </location>
</feature>
<feature type="region of interest" description="Disordered" evidence="1">
    <location>
        <begin position="276"/>
        <end position="326"/>
    </location>
</feature>
<evidence type="ECO:0008006" key="4">
    <source>
        <dbReference type="Google" id="ProtNLM"/>
    </source>
</evidence>
<feature type="compositionally biased region" description="Polar residues" evidence="1">
    <location>
        <begin position="309"/>
        <end position="323"/>
    </location>
</feature>
<proteinExistence type="predicted"/>
<sequence length="497" mass="56283">MTFDLPFLFLSLFFPFDSIIKQMDLQFDFLSPSTNDFNIPSTILSPLENKSDSYLTNNDIMNASNDIMEKKRYSLSSTPLKNDFYAIHHPHHTPNDKENLPLHDNHKNLKRQSPEIEVASPCTLTAERLKRMKLQSVKTPPNNQQEQHQLFSTCKGLWPGSPSLGDLSHDNITAVSNLLKVRLIQGKFKMMANMDPNDELYTLFAQDRVLPNKLRYSYKISLSPKRTKSVLSVIGNGRNLSTGKNNQAYQSLAKDLSVPSLPSITGNDLLVSPTRPQQLVQQQQPSKKKNKTPKSIQKLNRTPVKSPYSMANSPRTPAKTPNTPRKRTILDAPTVITPDGKNKAKTKTKEANVFLGKRYFLCEPCNKKYKNRNGLTYHLERCKNNGPYTKEEDELQSQQSQQSQSTVNTNISQQNDTSATPMQDVTVTTPLNDIMTTPLNESTPIAPLFEENKDEPLLEEFDLFDSINSSFDEDMLSSLQNSNLGFSPPVDELYNFF</sequence>
<dbReference type="Proteomes" id="UP000242381">
    <property type="component" value="Unassembled WGS sequence"/>
</dbReference>
<accession>A0A1X0SEK5</accession>
<reference evidence="2 3" key="1">
    <citation type="journal article" date="2016" name="Proc. Natl. Acad. Sci. U.S.A.">
        <title>Lipid metabolic changes in an early divergent fungus govern the establishment of a mutualistic symbiosis with endobacteria.</title>
        <authorList>
            <person name="Lastovetsky O.A."/>
            <person name="Gaspar M.L."/>
            <person name="Mondo S.J."/>
            <person name="LaButti K.M."/>
            <person name="Sandor L."/>
            <person name="Grigoriev I.V."/>
            <person name="Henry S.A."/>
            <person name="Pawlowska T.E."/>
        </authorList>
    </citation>
    <scope>NUCLEOTIDE SEQUENCE [LARGE SCALE GENOMIC DNA]</scope>
    <source>
        <strain evidence="2 3">ATCC 11559</strain>
    </source>
</reference>
<feature type="compositionally biased region" description="Basic and acidic residues" evidence="1">
    <location>
        <begin position="93"/>
        <end position="107"/>
    </location>
</feature>
<feature type="compositionally biased region" description="Low complexity" evidence="1">
    <location>
        <begin position="396"/>
        <end position="415"/>
    </location>
</feature>
<dbReference type="AlphaFoldDB" id="A0A1X0SEK5"/>
<protein>
    <recommendedName>
        <fullName evidence="4">C2H2-type domain-containing protein</fullName>
    </recommendedName>
</protein>
<name>A0A1X0SEK5_RHIZD</name>